<keyword evidence="3" id="KW-1185">Reference proteome</keyword>
<proteinExistence type="predicted"/>
<keyword evidence="1" id="KW-0472">Membrane</keyword>
<protein>
    <recommendedName>
        <fullName evidence="4">SHSP domain-containing protein</fullName>
    </recommendedName>
</protein>
<evidence type="ECO:0000256" key="1">
    <source>
        <dbReference type="SAM" id="Phobius"/>
    </source>
</evidence>
<dbReference type="EMBL" id="CAMAPF010000982">
    <property type="protein sequence ID" value="CAH9134489.1"/>
    <property type="molecule type" value="Genomic_DNA"/>
</dbReference>
<accession>A0AAV0FGK0</accession>
<evidence type="ECO:0000313" key="3">
    <source>
        <dbReference type="Proteomes" id="UP001152523"/>
    </source>
</evidence>
<comment type="caution">
    <text evidence="2">The sequence shown here is derived from an EMBL/GenBank/DDBJ whole genome shotgun (WGS) entry which is preliminary data.</text>
</comment>
<gene>
    <name evidence="2" type="ORF">CEPIT_LOCUS33765</name>
</gene>
<sequence>MADKNQGRLPPPTYKYEDLTLEWRVDIGPKYDTLILHLPDGFTRDHVSIGVSTKGGSQEEEEKFINISGHKLDEGSNNKRLRFYKQFKVSTKCDVKRMYMRFENDKDLFIWQFKPLFEATDSHTAATMEQAFTVVDDVDPAAALTYIDQYNRMSFKKGVDGDKTHPEAYTLTLHFPPGFQEDQVRIESNTSSPYILMTAHKQRRGERIYHLNEVYTPPSKLKGWVRLYSYLTGAFFDAYDMNRTEIKIEKGAAIVTLHKPIIPTNGSAQTSKMKDEDDNDHKKNVMAENLDDGPKRVVEKIEIMDDYEGDAAVETAATPEPHKEEPRTMRMTIMIILFAVGVAMLFVNKKTFYYLIINNIV</sequence>
<organism evidence="2 3">
    <name type="scientific">Cuscuta epithymum</name>
    <dbReference type="NCBI Taxonomy" id="186058"/>
    <lineage>
        <taxon>Eukaryota</taxon>
        <taxon>Viridiplantae</taxon>
        <taxon>Streptophyta</taxon>
        <taxon>Embryophyta</taxon>
        <taxon>Tracheophyta</taxon>
        <taxon>Spermatophyta</taxon>
        <taxon>Magnoliopsida</taxon>
        <taxon>eudicotyledons</taxon>
        <taxon>Gunneridae</taxon>
        <taxon>Pentapetalae</taxon>
        <taxon>asterids</taxon>
        <taxon>lamiids</taxon>
        <taxon>Solanales</taxon>
        <taxon>Convolvulaceae</taxon>
        <taxon>Cuscuteae</taxon>
        <taxon>Cuscuta</taxon>
        <taxon>Cuscuta subgen. Cuscuta</taxon>
    </lineage>
</organism>
<keyword evidence="1" id="KW-1133">Transmembrane helix</keyword>
<evidence type="ECO:0008006" key="4">
    <source>
        <dbReference type="Google" id="ProtNLM"/>
    </source>
</evidence>
<name>A0AAV0FGK0_9ASTE</name>
<feature type="transmembrane region" description="Helical" evidence="1">
    <location>
        <begin position="329"/>
        <end position="347"/>
    </location>
</feature>
<reference evidence="2" key="1">
    <citation type="submission" date="2022-07" db="EMBL/GenBank/DDBJ databases">
        <authorList>
            <person name="Macas J."/>
            <person name="Novak P."/>
            <person name="Neumann P."/>
        </authorList>
    </citation>
    <scope>NUCLEOTIDE SEQUENCE</scope>
</reference>
<keyword evidence="1" id="KW-0812">Transmembrane</keyword>
<evidence type="ECO:0000313" key="2">
    <source>
        <dbReference type="EMBL" id="CAH9134489.1"/>
    </source>
</evidence>
<dbReference type="AlphaFoldDB" id="A0AAV0FGK0"/>
<dbReference type="Proteomes" id="UP001152523">
    <property type="component" value="Unassembled WGS sequence"/>
</dbReference>